<dbReference type="EMBL" id="JAGTJS010000003">
    <property type="protein sequence ID" value="KAH7273042.1"/>
    <property type="molecule type" value="Genomic_DNA"/>
</dbReference>
<dbReference type="OrthoDB" id="10250282at2759"/>
<feature type="domain" description="Beta-lactamase-related" evidence="2">
    <location>
        <begin position="106"/>
        <end position="427"/>
    </location>
</feature>
<comment type="caution">
    <text evidence="4">The sequence shown here is derived from an EMBL/GenBank/DDBJ whole genome shotgun (WGS) entry which is preliminary data.</text>
</comment>
<keyword evidence="5" id="KW-1185">Reference proteome</keyword>
<feature type="domain" description="Beta-lactamase-like ARB-00930-like C-terminal" evidence="3">
    <location>
        <begin position="454"/>
        <end position="604"/>
    </location>
</feature>
<reference evidence="4" key="1">
    <citation type="journal article" date="2021" name="Nat. Commun.">
        <title>Genetic determinants of endophytism in the Arabidopsis root mycobiome.</title>
        <authorList>
            <person name="Mesny F."/>
            <person name="Miyauchi S."/>
            <person name="Thiergart T."/>
            <person name="Pickel B."/>
            <person name="Atanasova L."/>
            <person name="Karlsson M."/>
            <person name="Huettel B."/>
            <person name="Barry K.W."/>
            <person name="Haridas S."/>
            <person name="Chen C."/>
            <person name="Bauer D."/>
            <person name="Andreopoulos W."/>
            <person name="Pangilinan J."/>
            <person name="LaButti K."/>
            <person name="Riley R."/>
            <person name="Lipzen A."/>
            <person name="Clum A."/>
            <person name="Drula E."/>
            <person name="Henrissat B."/>
            <person name="Kohler A."/>
            <person name="Grigoriev I.V."/>
            <person name="Martin F.M."/>
            <person name="Hacquard S."/>
        </authorList>
    </citation>
    <scope>NUCLEOTIDE SEQUENCE</scope>
    <source>
        <strain evidence="4">FSSC 5 MPI-SDFR-AT-0091</strain>
    </source>
</reference>
<dbReference type="SUPFAM" id="SSF56601">
    <property type="entry name" value="beta-lactamase/transpeptidase-like"/>
    <property type="match status" value="1"/>
</dbReference>
<dbReference type="Pfam" id="PF00144">
    <property type="entry name" value="Beta-lactamase"/>
    <property type="match status" value="1"/>
</dbReference>
<sequence>MFINPLKTRRLVLGLLTLLSLSEAQTAHDCPLWGPIYPAPANVLKSTIVSKAIDNLKESLDAALSAGTLGAANASFHLEVFSTDQLLLNYSYAAPQIKDSLTKGVLNRDTVFRIGSVSKLVAVYTLLAATGMEYINDPVTKWVPELAAAPVPDDGAVDAVRWQDITIGALAGHQAGLLKDFSVADLAFAYNTSTEKQLGLPALPHNEIPSCGSDPGLPACSREEFFDGIKALHPVTAPFNMPIYSNPAFQILAYALEGMTNKTFSEVFESSIVRPLHLNATYLSTPPITDSLNAIIPGDEIESGWKIDVGDETSSAQGIMLSTGSDMTAIGQSILSSSLLSPVVTRRWLKPISNTPDSHFSVGMPWEIRRIEIPAVPGTSSKASGTRLVDLYTKNGGILAYYAQMALSPDHGLGFMVTIAGRPPISGPDRRSLEMNIINEMVTDIMVPAFEAAAAEQAIKNFSGTYVATDNSMEMTIVGLDGHMGLGVQNWTSGDLDLLVTYYAALSMAESVSSTSPRASLRLYPVGLHGGDKVAFRGVYGLNTNESVFGSRDEPWLGGCGAWAGVGEPPYGNVGLDDFVFDVDEDGSATAITARGARKTLQRQE</sequence>
<dbReference type="Proteomes" id="UP000736672">
    <property type="component" value="Unassembled WGS sequence"/>
</dbReference>
<evidence type="ECO:0000313" key="5">
    <source>
        <dbReference type="Proteomes" id="UP000736672"/>
    </source>
</evidence>
<dbReference type="AlphaFoldDB" id="A0A9P9L2W3"/>
<dbReference type="InterPro" id="IPR001466">
    <property type="entry name" value="Beta-lactam-related"/>
</dbReference>
<evidence type="ECO:0000259" key="2">
    <source>
        <dbReference type="Pfam" id="PF00144"/>
    </source>
</evidence>
<evidence type="ECO:0000313" key="4">
    <source>
        <dbReference type="EMBL" id="KAH7273042.1"/>
    </source>
</evidence>
<dbReference type="PANTHER" id="PTHR22935">
    <property type="entry name" value="PENICILLIN-BINDING PROTEIN"/>
    <property type="match status" value="1"/>
</dbReference>
<gene>
    <name evidence="4" type="ORF">B0J15DRAFT_573892</name>
</gene>
<dbReference type="InterPro" id="IPR058664">
    <property type="entry name" value="ARB_00930-like_C"/>
</dbReference>
<feature type="chain" id="PRO_5040272537" evidence="1">
    <location>
        <begin position="25"/>
        <end position="605"/>
    </location>
</feature>
<dbReference type="InterPro" id="IPR051478">
    <property type="entry name" value="Beta-lactamase-like_AB/R"/>
</dbReference>
<proteinExistence type="predicted"/>
<dbReference type="Pfam" id="PF26335">
    <property type="entry name" value="ARB_00930_C"/>
    <property type="match status" value="1"/>
</dbReference>
<dbReference type="InterPro" id="IPR012338">
    <property type="entry name" value="Beta-lactam/transpept-like"/>
</dbReference>
<organism evidence="4 5">
    <name type="scientific">Fusarium solani</name>
    <name type="common">Filamentous fungus</name>
    <dbReference type="NCBI Taxonomy" id="169388"/>
    <lineage>
        <taxon>Eukaryota</taxon>
        <taxon>Fungi</taxon>
        <taxon>Dikarya</taxon>
        <taxon>Ascomycota</taxon>
        <taxon>Pezizomycotina</taxon>
        <taxon>Sordariomycetes</taxon>
        <taxon>Hypocreomycetidae</taxon>
        <taxon>Hypocreales</taxon>
        <taxon>Nectriaceae</taxon>
        <taxon>Fusarium</taxon>
        <taxon>Fusarium solani species complex</taxon>
    </lineage>
</organism>
<evidence type="ECO:0000256" key="1">
    <source>
        <dbReference type="SAM" id="SignalP"/>
    </source>
</evidence>
<keyword evidence="1" id="KW-0732">Signal</keyword>
<evidence type="ECO:0000259" key="3">
    <source>
        <dbReference type="Pfam" id="PF26335"/>
    </source>
</evidence>
<accession>A0A9P9L2W3</accession>
<dbReference type="Gene3D" id="3.40.710.10">
    <property type="entry name" value="DD-peptidase/beta-lactamase superfamily"/>
    <property type="match status" value="1"/>
</dbReference>
<protein>
    <submittedName>
        <fullName evidence="4">Beta-lactamase/transpeptidase-like protein</fullName>
    </submittedName>
</protein>
<dbReference type="PANTHER" id="PTHR22935:SF97">
    <property type="entry name" value="BETA-LACTAMASE-RELATED DOMAIN-CONTAINING PROTEIN"/>
    <property type="match status" value="1"/>
</dbReference>
<feature type="signal peptide" evidence="1">
    <location>
        <begin position="1"/>
        <end position="24"/>
    </location>
</feature>
<name>A0A9P9L2W3_FUSSL</name>